<accession>A0A1G7BXJ8</accession>
<dbReference type="GO" id="GO:0022857">
    <property type="term" value="F:transmembrane transporter activity"/>
    <property type="evidence" value="ECO:0007669"/>
    <property type="project" value="InterPro"/>
</dbReference>
<dbReference type="Proteomes" id="UP000198781">
    <property type="component" value="Unassembled WGS sequence"/>
</dbReference>
<evidence type="ECO:0000256" key="3">
    <source>
        <dbReference type="ARBA" id="ARBA00023136"/>
    </source>
</evidence>
<reference evidence="6 7" key="1">
    <citation type="submission" date="2016-10" db="EMBL/GenBank/DDBJ databases">
        <authorList>
            <person name="de Groot N.N."/>
        </authorList>
    </citation>
    <scope>NUCLEOTIDE SEQUENCE [LARGE SCALE GENOMIC DNA]</scope>
    <source>
        <strain evidence="6 7">DSM 16619</strain>
    </source>
</reference>
<dbReference type="AlphaFoldDB" id="A0A1G7BXJ8"/>
<dbReference type="RefSeq" id="WP_092745387.1">
    <property type="nucleotide sequence ID" value="NZ_FMZC01000015.1"/>
</dbReference>
<evidence type="ECO:0000256" key="4">
    <source>
        <dbReference type="SAM" id="Phobius"/>
    </source>
</evidence>
<keyword evidence="2 4" id="KW-1133">Transmembrane helix</keyword>
<dbReference type="EMBL" id="FMZC01000015">
    <property type="protein sequence ID" value="SDE30905.1"/>
    <property type="molecule type" value="Genomic_DNA"/>
</dbReference>
<dbReference type="InterPro" id="IPR011701">
    <property type="entry name" value="MFS"/>
</dbReference>
<keyword evidence="3 4" id="KW-0472">Membrane</keyword>
<dbReference type="OrthoDB" id="322544at2"/>
<dbReference type="InterPro" id="IPR052714">
    <property type="entry name" value="MFS_Exporter"/>
</dbReference>
<protein>
    <submittedName>
        <fullName evidence="6">Predicted arabinose efflux permease, MFS family</fullName>
    </submittedName>
</protein>
<dbReference type="SUPFAM" id="SSF103473">
    <property type="entry name" value="MFS general substrate transporter"/>
    <property type="match status" value="1"/>
</dbReference>
<gene>
    <name evidence="6" type="ORF">SAMN05192589_1155</name>
</gene>
<feature type="transmembrane region" description="Helical" evidence="4">
    <location>
        <begin position="139"/>
        <end position="161"/>
    </location>
</feature>
<feature type="transmembrane region" description="Helical" evidence="4">
    <location>
        <begin position="80"/>
        <end position="98"/>
    </location>
</feature>
<feature type="transmembrane region" description="Helical" evidence="4">
    <location>
        <begin position="17"/>
        <end position="38"/>
    </location>
</feature>
<feature type="transmembrane region" description="Helical" evidence="4">
    <location>
        <begin position="110"/>
        <end position="132"/>
    </location>
</feature>
<name>A0A1G7BXJ8_9BURK</name>
<keyword evidence="1 4" id="KW-0812">Transmembrane</keyword>
<dbReference type="Gene3D" id="1.20.1250.20">
    <property type="entry name" value="MFS general substrate transporter like domains"/>
    <property type="match status" value="1"/>
</dbReference>
<proteinExistence type="predicted"/>
<evidence type="ECO:0000256" key="2">
    <source>
        <dbReference type="ARBA" id="ARBA00022989"/>
    </source>
</evidence>
<dbReference type="InterPro" id="IPR036259">
    <property type="entry name" value="MFS_trans_sf"/>
</dbReference>
<dbReference type="PROSITE" id="PS50850">
    <property type="entry name" value="MFS"/>
    <property type="match status" value="1"/>
</dbReference>
<feature type="transmembrane region" description="Helical" evidence="4">
    <location>
        <begin position="167"/>
        <end position="186"/>
    </location>
</feature>
<evidence type="ECO:0000313" key="7">
    <source>
        <dbReference type="Proteomes" id="UP000198781"/>
    </source>
</evidence>
<feature type="transmembrane region" description="Helical" evidence="4">
    <location>
        <begin position="50"/>
        <end position="68"/>
    </location>
</feature>
<keyword evidence="7" id="KW-1185">Reference proteome</keyword>
<feature type="transmembrane region" description="Helical" evidence="4">
    <location>
        <begin position="239"/>
        <end position="257"/>
    </location>
</feature>
<dbReference type="Pfam" id="PF07690">
    <property type="entry name" value="MFS_1"/>
    <property type="match status" value="1"/>
</dbReference>
<evidence type="ECO:0000259" key="5">
    <source>
        <dbReference type="PROSITE" id="PS50850"/>
    </source>
</evidence>
<feature type="transmembrane region" description="Helical" evidence="4">
    <location>
        <begin position="293"/>
        <end position="316"/>
    </location>
</feature>
<feature type="domain" description="Major facilitator superfamily (MFS) profile" evidence="5">
    <location>
        <begin position="13"/>
        <end position="362"/>
    </location>
</feature>
<dbReference type="InterPro" id="IPR020846">
    <property type="entry name" value="MFS_dom"/>
</dbReference>
<feature type="transmembrane region" description="Helical" evidence="4">
    <location>
        <begin position="269"/>
        <end position="287"/>
    </location>
</feature>
<dbReference type="PANTHER" id="PTHR23531:SF1">
    <property type="entry name" value="QUINOLENE RESISTANCE PROTEIN NORA"/>
    <property type="match status" value="1"/>
</dbReference>
<sequence length="362" mass="37190">MNAPQNGLAFYRPFMPIFLGLFFCHLGIGATLSVLPFYVKDALGGSDVDVGTVIAAIAVAVVLTRPVAGRLSDRVGHRTLMLLGAILCVLAGAGYAVAHRVDVLTAVRVLHGMGEGCAFTAGATWLVGLAPAARRGKIIGLYGVSMWSGVTLGALAGAALMQAAGFSAVWMLCVAAPLAGFAFVVAKPAPAKVPAATKSALFPRSACLPGVTLALGSMGYAALASFVSLYMAAKGIDNGILAFNVFGFAYVGSRLFLGHWPDQFGPYRVALWAALGEAVGLALLAIAPNLAVAVLGGLAMGLGLSLFYPSLALIAIKKTEPAHHGAARRSACSPRSGTWASPPAAWWPDSWRPASAMPRSTA</sequence>
<evidence type="ECO:0000313" key="6">
    <source>
        <dbReference type="EMBL" id="SDE30905.1"/>
    </source>
</evidence>
<dbReference type="PANTHER" id="PTHR23531">
    <property type="entry name" value="QUINOLENE RESISTANCE PROTEIN NORA"/>
    <property type="match status" value="1"/>
</dbReference>
<feature type="transmembrane region" description="Helical" evidence="4">
    <location>
        <begin position="207"/>
        <end position="233"/>
    </location>
</feature>
<organism evidence="6 7">
    <name type="scientific">Paracidovorax valerianellae</name>
    <dbReference type="NCBI Taxonomy" id="187868"/>
    <lineage>
        <taxon>Bacteria</taxon>
        <taxon>Pseudomonadati</taxon>
        <taxon>Pseudomonadota</taxon>
        <taxon>Betaproteobacteria</taxon>
        <taxon>Burkholderiales</taxon>
        <taxon>Comamonadaceae</taxon>
        <taxon>Paracidovorax</taxon>
    </lineage>
</organism>
<dbReference type="STRING" id="187868.SAMN05192589_1155"/>
<evidence type="ECO:0000256" key="1">
    <source>
        <dbReference type="ARBA" id="ARBA00022692"/>
    </source>
</evidence>